<protein>
    <submittedName>
        <fullName evidence="1">Uncharacterized protein</fullName>
    </submittedName>
</protein>
<proteinExistence type="predicted"/>
<accession>A0A7S2BHW0</accession>
<organism evidence="1">
    <name type="scientific">Florenciella parvula</name>
    <dbReference type="NCBI Taxonomy" id="236787"/>
    <lineage>
        <taxon>Eukaryota</taxon>
        <taxon>Sar</taxon>
        <taxon>Stramenopiles</taxon>
        <taxon>Ochrophyta</taxon>
        <taxon>Dictyochophyceae</taxon>
        <taxon>Florenciellales</taxon>
        <taxon>Florenciella</taxon>
    </lineage>
</organism>
<name>A0A7S2BHW0_9STRA</name>
<gene>
    <name evidence="1" type="ORF">FPAR1323_LOCUS4204</name>
</gene>
<sequence length="184" mass="21308">MASAEIDVRARGDTTMRVHLRDDGSSEFEANHDLDPSTSVKVKSTGVDLMKTYVEVNHLVDKRNLVRPSYDVKSRSFKLAWTHKLDDVYYRRYPVERERHYRNSNRQSHHPGDSVPMGRALIPKADRLQPYRHGRRITGTFVPDHFVSVEFESDNREDFQVSLSVPWSGGFKSSKVTLSRKFDL</sequence>
<dbReference type="EMBL" id="HBGT01007770">
    <property type="protein sequence ID" value="CAD9397423.1"/>
    <property type="molecule type" value="Transcribed_RNA"/>
</dbReference>
<evidence type="ECO:0000313" key="1">
    <source>
        <dbReference type="EMBL" id="CAD9397423.1"/>
    </source>
</evidence>
<reference evidence="1" key="1">
    <citation type="submission" date="2021-01" db="EMBL/GenBank/DDBJ databases">
        <authorList>
            <person name="Corre E."/>
            <person name="Pelletier E."/>
            <person name="Niang G."/>
            <person name="Scheremetjew M."/>
            <person name="Finn R."/>
            <person name="Kale V."/>
            <person name="Holt S."/>
            <person name="Cochrane G."/>
            <person name="Meng A."/>
            <person name="Brown T."/>
            <person name="Cohen L."/>
        </authorList>
    </citation>
    <scope>NUCLEOTIDE SEQUENCE</scope>
    <source>
        <strain evidence="1">RCC1693</strain>
    </source>
</reference>
<dbReference type="AlphaFoldDB" id="A0A7S2BHW0"/>